<gene>
    <name evidence="1" type="ORF">ACFFRE_04895</name>
</gene>
<sequence>MTLPAVLDDHALRRYRELLDAEDAAFDELEHACEDGDRDHFELDFAAWQRALAAKLDFLQRLGISLPEPARAG</sequence>
<accession>A0ABV6C1B9</accession>
<comment type="caution">
    <text evidence="1">The sequence shown here is derived from an EMBL/GenBank/DDBJ whole genome shotgun (WGS) entry which is preliminary data.</text>
</comment>
<dbReference type="RefSeq" id="WP_248105205.1">
    <property type="nucleotide sequence ID" value="NZ_JAKHEX010000001.1"/>
</dbReference>
<evidence type="ECO:0000313" key="2">
    <source>
        <dbReference type="Proteomes" id="UP001589788"/>
    </source>
</evidence>
<dbReference type="Proteomes" id="UP001589788">
    <property type="component" value="Unassembled WGS sequence"/>
</dbReference>
<protein>
    <submittedName>
        <fullName evidence="1">Uncharacterized protein</fullName>
    </submittedName>
</protein>
<reference evidence="1 2" key="1">
    <citation type="submission" date="2024-09" db="EMBL/GenBank/DDBJ databases">
        <authorList>
            <person name="Sun Q."/>
            <person name="Mori K."/>
        </authorList>
    </citation>
    <scope>NUCLEOTIDE SEQUENCE [LARGE SCALE GENOMIC DNA]</scope>
    <source>
        <strain evidence="1 2">JCM 15389</strain>
    </source>
</reference>
<name>A0ABV6C1B9_9ACTN</name>
<keyword evidence="2" id="KW-1185">Reference proteome</keyword>
<organism evidence="1 2">
    <name type="scientific">Aciditerrimonas ferrireducens</name>
    <dbReference type="NCBI Taxonomy" id="667306"/>
    <lineage>
        <taxon>Bacteria</taxon>
        <taxon>Bacillati</taxon>
        <taxon>Actinomycetota</taxon>
        <taxon>Acidimicrobiia</taxon>
        <taxon>Acidimicrobiales</taxon>
        <taxon>Acidimicrobiaceae</taxon>
        <taxon>Aciditerrimonas</taxon>
    </lineage>
</organism>
<dbReference type="EMBL" id="JBHLYQ010000033">
    <property type="protein sequence ID" value="MFC0081486.1"/>
    <property type="molecule type" value="Genomic_DNA"/>
</dbReference>
<proteinExistence type="predicted"/>
<evidence type="ECO:0000313" key="1">
    <source>
        <dbReference type="EMBL" id="MFC0081486.1"/>
    </source>
</evidence>